<accession>A0A840LCZ4</accession>
<dbReference type="Proteomes" id="UP000562027">
    <property type="component" value="Unassembled WGS sequence"/>
</dbReference>
<evidence type="ECO:0000313" key="2">
    <source>
        <dbReference type="EMBL" id="MBB4844775.1"/>
    </source>
</evidence>
<comment type="caution">
    <text evidence="2">The sequence shown here is derived from an EMBL/GenBank/DDBJ whole genome shotgun (WGS) entry which is preliminary data.</text>
</comment>
<sequence length="400" mass="42173">MAIGLILSVAVLMVQLKLSAQNARTADVSMRDNEARATMDLVSRDLGSAGFLSGATHLSCFATLNYNTAVPAPNYFTSYSVSSLLASSGTSLPFVAPPGLNLNYPPPGSANRSDALVIRLALDGTQFTPSKTPITSIAVNNTYTPMSNGVLPIASNNGFVPGQMGLLQIPLGPPGTPAAPQKRLCIRVPISTVPGPLAGNDNISSVGPQMPAIAYNGFSSQVTALGVASATALTDALIKQGKLTSLGTAAASNQRTYVYFIDTDPARYQWPTLVRASINPLNDLEIPAERQDVGAGVVSLQVLFGIDPGNTGGVTAYQTGPQMLAANSSGWVRSVRLLILTRALYRDKDFSNTQLYPTNVIPLSTMFGAGFQNYTIGAAELNHRFVAQQTEIAVRNPLWQ</sequence>
<dbReference type="GO" id="GO:0043683">
    <property type="term" value="P:type IV pilus assembly"/>
    <property type="evidence" value="ECO:0007669"/>
    <property type="project" value="InterPro"/>
</dbReference>
<organism evidence="2 3">
    <name type="scientific">Roseateles oligotrophus</name>
    <dbReference type="NCBI Taxonomy" id="1769250"/>
    <lineage>
        <taxon>Bacteria</taxon>
        <taxon>Pseudomonadati</taxon>
        <taxon>Pseudomonadota</taxon>
        <taxon>Betaproteobacteria</taxon>
        <taxon>Burkholderiales</taxon>
        <taxon>Sphaerotilaceae</taxon>
        <taxon>Roseateles</taxon>
    </lineage>
</organism>
<dbReference type="Pfam" id="PF16074">
    <property type="entry name" value="PilW"/>
    <property type="match status" value="1"/>
</dbReference>
<evidence type="ECO:0000313" key="3">
    <source>
        <dbReference type="Proteomes" id="UP000562027"/>
    </source>
</evidence>
<dbReference type="EMBL" id="JACHLP010000006">
    <property type="protein sequence ID" value="MBB4844775.1"/>
    <property type="molecule type" value="Genomic_DNA"/>
</dbReference>
<gene>
    <name evidence="2" type="ORF">HNP55_003319</name>
</gene>
<dbReference type="InterPro" id="IPR032092">
    <property type="entry name" value="PilW"/>
</dbReference>
<evidence type="ECO:0000256" key="1">
    <source>
        <dbReference type="SAM" id="SignalP"/>
    </source>
</evidence>
<keyword evidence="1" id="KW-0732">Signal</keyword>
<reference evidence="2 3" key="1">
    <citation type="submission" date="2020-08" db="EMBL/GenBank/DDBJ databases">
        <title>Functional genomics of gut bacteria from endangered species of beetles.</title>
        <authorList>
            <person name="Carlos-Shanley C."/>
        </authorList>
    </citation>
    <scope>NUCLEOTIDE SEQUENCE [LARGE SCALE GENOMIC DNA]</scope>
    <source>
        <strain evidence="2 3">S00239</strain>
    </source>
</reference>
<name>A0A840LCZ4_9BURK</name>
<evidence type="ECO:0008006" key="4">
    <source>
        <dbReference type="Google" id="ProtNLM"/>
    </source>
</evidence>
<dbReference type="AlphaFoldDB" id="A0A840LCZ4"/>
<feature type="chain" id="PRO_5032804638" description="Type IV pilus assembly protein PilW" evidence="1">
    <location>
        <begin position="21"/>
        <end position="400"/>
    </location>
</feature>
<protein>
    <recommendedName>
        <fullName evidence="4">Type IV pilus assembly protein PilW</fullName>
    </recommendedName>
</protein>
<keyword evidence="3" id="KW-1185">Reference proteome</keyword>
<feature type="signal peptide" evidence="1">
    <location>
        <begin position="1"/>
        <end position="20"/>
    </location>
</feature>
<proteinExistence type="predicted"/>